<dbReference type="InterPro" id="IPR023393">
    <property type="entry name" value="START-like_dom_sf"/>
</dbReference>
<sequence>MHLHRLERKQILYGKHSAIWSFFSDPVNLQAITPEWMHFTIRSGHEKAMFPGQILNYRIKAIANIPMTWVTEITHVQEGVFFVDEQRFGPYRFWHHLHRFTPCDKGILMEDSIHYALPMDPFSRPLHPLIRTRLDAVFDFREKAVEACFPDTSGFILKKCRPDKP</sequence>
<comment type="caution">
    <text evidence="1">The sequence shown here is derived from an EMBL/GenBank/DDBJ whole genome shotgun (WGS) entry which is preliminary data.</text>
</comment>
<dbReference type="RefSeq" id="WP_265424234.1">
    <property type="nucleotide sequence ID" value="NZ_JAPFPW010000004.1"/>
</dbReference>
<protein>
    <submittedName>
        <fullName evidence="1">SRPBCC family protein</fullName>
    </submittedName>
</protein>
<proteinExistence type="predicted"/>
<dbReference type="EMBL" id="JAPFPW010000004">
    <property type="protein sequence ID" value="MCW7753366.1"/>
    <property type="molecule type" value="Genomic_DNA"/>
</dbReference>
<gene>
    <name evidence="1" type="ORF">OOT00_05125</name>
</gene>
<dbReference type="Gene3D" id="3.30.530.20">
    <property type="match status" value="1"/>
</dbReference>
<name>A0ABT3N7C8_9BACT</name>
<accession>A0ABT3N7C8</accession>
<dbReference type="Proteomes" id="UP001209681">
    <property type="component" value="Unassembled WGS sequence"/>
</dbReference>
<dbReference type="CDD" id="cd07820">
    <property type="entry name" value="SRPBCC_3"/>
    <property type="match status" value="1"/>
</dbReference>
<dbReference type="SUPFAM" id="SSF55961">
    <property type="entry name" value="Bet v1-like"/>
    <property type="match status" value="1"/>
</dbReference>
<reference evidence="1 2" key="1">
    <citation type="submission" date="2022-11" db="EMBL/GenBank/DDBJ databases">
        <title>Desulfobotulus tamanensis H1 sp. nov. - anaerobic, alkaliphilic, sulphate reducing bacterium isolated from terrestrial mud volcano.</title>
        <authorList>
            <person name="Frolova A."/>
            <person name="Merkel A.Y."/>
            <person name="Slobodkin A.I."/>
        </authorList>
    </citation>
    <scope>NUCLEOTIDE SEQUENCE [LARGE SCALE GENOMIC DNA]</scope>
    <source>
        <strain evidence="1 2">H1</strain>
    </source>
</reference>
<organism evidence="1 2">
    <name type="scientific">Desulfobotulus pelophilus</name>
    <dbReference type="NCBI Taxonomy" id="2823377"/>
    <lineage>
        <taxon>Bacteria</taxon>
        <taxon>Pseudomonadati</taxon>
        <taxon>Thermodesulfobacteriota</taxon>
        <taxon>Desulfobacteria</taxon>
        <taxon>Desulfobacterales</taxon>
        <taxon>Desulfobacteraceae</taxon>
        <taxon>Desulfobotulus</taxon>
    </lineage>
</organism>
<keyword evidence="2" id="KW-1185">Reference proteome</keyword>
<evidence type="ECO:0000313" key="1">
    <source>
        <dbReference type="EMBL" id="MCW7753366.1"/>
    </source>
</evidence>
<evidence type="ECO:0000313" key="2">
    <source>
        <dbReference type="Proteomes" id="UP001209681"/>
    </source>
</evidence>